<accession>A0A931MHV8</accession>
<keyword evidence="3" id="KW-1185">Reference proteome</keyword>
<name>A0A931MHV8_9BURK</name>
<evidence type="ECO:0000313" key="2">
    <source>
        <dbReference type="EMBL" id="MBG9389342.1"/>
    </source>
</evidence>
<organism evidence="2 3">
    <name type="scientific">Caenimonas aquaedulcis</name>
    <dbReference type="NCBI Taxonomy" id="2793270"/>
    <lineage>
        <taxon>Bacteria</taxon>
        <taxon>Pseudomonadati</taxon>
        <taxon>Pseudomonadota</taxon>
        <taxon>Betaproteobacteria</taxon>
        <taxon>Burkholderiales</taxon>
        <taxon>Comamonadaceae</taxon>
        <taxon>Caenimonas</taxon>
    </lineage>
</organism>
<dbReference type="Proteomes" id="UP000651050">
    <property type="component" value="Unassembled WGS sequence"/>
</dbReference>
<comment type="caution">
    <text evidence="2">The sequence shown here is derived from an EMBL/GenBank/DDBJ whole genome shotgun (WGS) entry which is preliminary data.</text>
</comment>
<protein>
    <submittedName>
        <fullName evidence="2">Uncharacterized protein</fullName>
    </submittedName>
</protein>
<keyword evidence="1" id="KW-0732">Signal</keyword>
<sequence length="116" mass="11560">MKRLLLSAALAAPLACFAGGGVIDGAYQCVVGPKTGAIAVVGYPDGRAAFGVVALEDYQDLNGYGLGQVVGSTFSGTTNSGGSFNMTISGTNLVGTAQLRVGGQMTTVSASCSKIY</sequence>
<dbReference type="RefSeq" id="WP_196987142.1">
    <property type="nucleotide sequence ID" value="NZ_JADWYS010000001.1"/>
</dbReference>
<evidence type="ECO:0000256" key="1">
    <source>
        <dbReference type="SAM" id="SignalP"/>
    </source>
</evidence>
<dbReference type="EMBL" id="JADWYS010000001">
    <property type="protein sequence ID" value="MBG9389342.1"/>
    <property type="molecule type" value="Genomic_DNA"/>
</dbReference>
<feature type="chain" id="PRO_5037460768" evidence="1">
    <location>
        <begin position="19"/>
        <end position="116"/>
    </location>
</feature>
<evidence type="ECO:0000313" key="3">
    <source>
        <dbReference type="Proteomes" id="UP000651050"/>
    </source>
</evidence>
<reference evidence="2" key="1">
    <citation type="submission" date="2020-11" db="EMBL/GenBank/DDBJ databases">
        <title>Bacterial whole genome sequence for Caenimonas sp. DR4.4.</title>
        <authorList>
            <person name="Le V."/>
            <person name="Ko S.-R."/>
            <person name="Ahn C.-Y."/>
            <person name="Oh H.-M."/>
        </authorList>
    </citation>
    <scope>NUCLEOTIDE SEQUENCE</scope>
    <source>
        <strain evidence="2">DR4.4</strain>
    </source>
</reference>
<gene>
    <name evidence="2" type="ORF">I5803_15025</name>
</gene>
<dbReference type="AlphaFoldDB" id="A0A931MHV8"/>
<proteinExistence type="predicted"/>
<feature type="signal peptide" evidence="1">
    <location>
        <begin position="1"/>
        <end position="18"/>
    </location>
</feature>